<name>A0A0E9RX83_ANGAN</name>
<organism evidence="1">
    <name type="scientific">Anguilla anguilla</name>
    <name type="common">European freshwater eel</name>
    <name type="synonym">Muraena anguilla</name>
    <dbReference type="NCBI Taxonomy" id="7936"/>
    <lineage>
        <taxon>Eukaryota</taxon>
        <taxon>Metazoa</taxon>
        <taxon>Chordata</taxon>
        <taxon>Craniata</taxon>
        <taxon>Vertebrata</taxon>
        <taxon>Euteleostomi</taxon>
        <taxon>Actinopterygii</taxon>
        <taxon>Neopterygii</taxon>
        <taxon>Teleostei</taxon>
        <taxon>Anguilliformes</taxon>
        <taxon>Anguillidae</taxon>
        <taxon>Anguilla</taxon>
    </lineage>
</organism>
<accession>A0A0E9RX83</accession>
<sequence>MSQRQKQQG</sequence>
<evidence type="ECO:0000313" key="1">
    <source>
        <dbReference type="EMBL" id="JAH33751.1"/>
    </source>
</evidence>
<reference evidence="1" key="1">
    <citation type="submission" date="2014-11" db="EMBL/GenBank/DDBJ databases">
        <authorList>
            <person name="Amaro Gonzalez C."/>
        </authorList>
    </citation>
    <scope>NUCLEOTIDE SEQUENCE</scope>
</reference>
<protein>
    <submittedName>
        <fullName evidence="1">Uncharacterized protein</fullName>
    </submittedName>
</protein>
<proteinExistence type="predicted"/>
<reference evidence="1" key="2">
    <citation type="journal article" date="2015" name="Fish Shellfish Immunol.">
        <title>Early steps in the European eel (Anguilla anguilla)-Vibrio vulnificus interaction in the gills: Role of the RtxA13 toxin.</title>
        <authorList>
            <person name="Callol A."/>
            <person name="Pajuelo D."/>
            <person name="Ebbesson L."/>
            <person name="Teles M."/>
            <person name="MacKenzie S."/>
            <person name="Amaro C."/>
        </authorList>
    </citation>
    <scope>NUCLEOTIDE SEQUENCE</scope>
</reference>
<dbReference type="EMBL" id="GBXM01068074">
    <property type="protein sequence ID" value="JAH40503.1"/>
    <property type="molecule type" value="Transcribed_RNA"/>
</dbReference>
<dbReference type="EMBL" id="GBXM01074826">
    <property type="protein sequence ID" value="JAH33751.1"/>
    <property type="molecule type" value="Transcribed_RNA"/>
</dbReference>